<proteinExistence type="predicted"/>
<gene>
    <name evidence="1" type="ORF">BJG266_LOCUS36514</name>
    <name evidence="2" type="ORF">QVE165_LOCUS53496</name>
</gene>
<evidence type="ECO:0000313" key="1">
    <source>
        <dbReference type="EMBL" id="CAF1379992.1"/>
    </source>
</evidence>
<dbReference type="OrthoDB" id="10027686at2759"/>
<dbReference type="Proteomes" id="UP000663832">
    <property type="component" value="Unassembled WGS sequence"/>
</dbReference>
<name>A0A816BCA4_9BILA</name>
<dbReference type="Proteomes" id="UP000663877">
    <property type="component" value="Unassembled WGS sequence"/>
</dbReference>
<dbReference type="EMBL" id="CAJNOI010001077">
    <property type="protein sequence ID" value="CAF1379992.1"/>
    <property type="molecule type" value="Genomic_DNA"/>
</dbReference>
<organism evidence="2 3">
    <name type="scientific">Adineta steineri</name>
    <dbReference type="NCBI Taxonomy" id="433720"/>
    <lineage>
        <taxon>Eukaryota</taxon>
        <taxon>Metazoa</taxon>
        <taxon>Spiralia</taxon>
        <taxon>Gnathifera</taxon>
        <taxon>Rotifera</taxon>
        <taxon>Eurotatoria</taxon>
        <taxon>Bdelloidea</taxon>
        <taxon>Adinetida</taxon>
        <taxon>Adinetidae</taxon>
        <taxon>Adineta</taxon>
    </lineage>
</organism>
<protein>
    <submittedName>
        <fullName evidence="2">Uncharacterized protein</fullName>
    </submittedName>
</protein>
<evidence type="ECO:0000313" key="2">
    <source>
        <dbReference type="EMBL" id="CAF1607194.1"/>
    </source>
</evidence>
<comment type="caution">
    <text evidence="2">The sequence shown here is derived from an EMBL/GenBank/DDBJ whole genome shotgun (WGS) entry which is preliminary data.</text>
</comment>
<accession>A0A816BCA4</accession>
<reference evidence="2" key="1">
    <citation type="submission" date="2021-02" db="EMBL/GenBank/DDBJ databases">
        <authorList>
            <person name="Nowell W R."/>
        </authorList>
    </citation>
    <scope>NUCLEOTIDE SEQUENCE</scope>
</reference>
<evidence type="ECO:0000313" key="3">
    <source>
        <dbReference type="Proteomes" id="UP000663832"/>
    </source>
</evidence>
<dbReference type="EMBL" id="CAJNOM010001418">
    <property type="protein sequence ID" value="CAF1607194.1"/>
    <property type="molecule type" value="Genomic_DNA"/>
</dbReference>
<sequence length="193" mass="22474">MYCGHHLYCNSLLRFYFHTMCDSLDKVSSSLSLLTTSINCQYSVETLLDDLRQQIFQRIQPNLYQRKLSIFRLILLCQLRIEAIDSFLKSNAVSDEFEGDRVILTSVALKRKYLLGGIVDQANEMFDTIESYYDYYFPYAQHGALLYSVLQRINLLAPKTYHFSIDIIYSLFGQFIPLNDKKSSEDKSVLNLL</sequence>
<dbReference type="AlphaFoldDB" id="A0A816BCA4"/>
<keyword evidence="3" id="KW-1185">Reference proteome</keyword>